<dbReference type="PANTHER" id="PTHR12907:SF26">
    <property type="entry name" value="HIF PROLYL HYDROXYLASE, ISOFORM C"/>
    <property type="match status" value="1"/>
</dbReference>
<keyword evidence="5" id="KW-0560">Oxidoreductase</keyword>
<dbReference type="GO" id="GO:0071456">
    <property type="term" value="P:cellular response to hypoxia"/>
    <property type="evidence" value="ECO:0007669"/>
    <property type="project" value="TreeGrafter"/>
</dbReference>
<dbReference type="InterPro" id="IPR005123">
    <property type="entry name" value="Oxoglu/Fe-dep_dioxygenase_dom"/>
</dbReference>
<dbReference type="PANTHER" id="PTHR12907">
    <property type="entry name" value="EGL NINE HOMOLOG-RELATED"/>
    <property type="match status" value="1"/>
</dbReference>
<dbReference type="GO" id="GO:0031543">
    <property type="term" value="F:peptidyl-proline dioxygenase activity"/>
    <property type="evidence" value="ECO:0007669"/>
    <property type="project" value="TreeGrafter"/>
</dbReference>
<evidence type="ECO:0000313" key="8">
    <source>
        <dbReference type="EMBL" id="KYG70263.1"/>
    </source>
</evidence>
<dbReference type="InterPro" id="IPR006620">
    <property type="entry name" value="Pro_4_hyd_alph"/>
</dbReference>
<protein>
    <recommendedName>
        <fullName evidence="7">Fe2OG dioxygenase domain-containing protein</fullName>
    </recommendedName>
</protein>
<evidence type="ECO:0000259" key="7">
    <source>
        <dbReference type="PROSITE" id="PS51471"/>
    </source>
</evidence>
<evidence type="ECO:0000256" key="6">
    <source>
        <dbReference type="ARBA" id="ARBA00023004"/>
    </source>
</evidence>
<comment type="cofactor">
    <cofactor evidence="1">
        <name>L-ascorbate</name>
        <dbReference type="ChEBI" id="CHEBI:38290"/>
    </cofactor>
</comment>
<keyword evidence="3" id="KW-0847">Vitamin C</keyword>
<dbReference type="Pfam" id="PF13640">
    <property type="entry name" value="2OG-FeII_Oxy_3"/>
    <property type="match status" value="1"/>
</dbReference>
<evidence type="ECO:0000256" key="3">
    <source>
        <dbReference type="ARBA" id="ARBA00022896"/>
    </source>
</evidence>
<dbReference type="Gene3D" id="2.60.120.620">
    <property type="entry name" value="q2cbj1_9rhob like domain"/>
    <property type="match status" value="1"/>
</dbReference>
<dbReference type="GO" id="GO:0031418">
    <property type="term" value="F:L-ascorbic acid binding"/>
    <property type="evidence" value="ECO:0007669"/>
    <property type="project" value="UniProtKB-KW"/>
</dbReference>
<evidence type="ECO:0000256" key="1">
    <source>
        <dbReference type="ARBA" id="ARBA00001961"/>
    </source>
</evidence>
<gene>
    <name evidence="8" type="ORF">AZI85_14050</name>
</gene>
<evidence type="ECO:0000256" key="5">
    <source>
        <dbReference type="ARBA" id="ARBA00023002"/>
    </source>
</evidence>
<sequence>MFDDLAQNNWAVSSTVFTREFCQNLAHECQKLHSDGAFHKASIGRGATKTVHTEIRGDFTLWIEEAQATSLQKDFLSNLQLLLQKLNQDFYLGLKRYETHFALYPPGAGYDKHIDNHRGSGARKITFILYLNESWQKGYGGELSLYQPDQENILITQIEPVLGTFVLFRSDLFPHQVEKSFQPRLSITGWFRDDAS</sequence>
<dbReference type="AlphaFoldDB" id="A0A150WUY6"/>
<dbReference type="GO" id="GO:0008198">
    <property type="term" value="F:ferrous iron binding"/>
    <property type="evidence" value="ECO:0007669"/>
    <property type="project" value="TreeGrafter"/>
</dbReference>
<accession>A0A150WUY6</accession>
<dbReference type="EMBL" id="LUKF01000002">
    <property type="protein sequence ID" value="KYG70263.1"/>
    <property type="molecule type" value="Genomic_DNA"/>
</dbReference>
<feature type="domain" description="Fe2OG dioxygenase" evidence="7">
    <location>
        <begin position="95"/>
        <end position="193"/>
    </location>
</feature>
<dbReference type="InterPro" id="IPR051559">
    <property type="entry name" value="HIF_prolyl_hydroxylases"/>
</dbReference>
<name>A0A150WUY6_BDEBC</name>
<dbReference type="PROSITE" id="PS51471">
    <property type="entry name" value="FE2OG_OXY"/>
    <property type="match status" value="1"/>
</dbReference>
<reference evidence="8 9" key="1">
    <citation type="submission" date="2016-03" db="EMBL/GenBank/DDBJ databases">
        <authorList>
            <person name="Ploux O."/>
        </authorList>
    </citation>
    <scope>NUCLEOTIDE SEQUENCE [LARGE SCALE GENOMIC DNA]</scope>
    <source>
        <strain evidence="8 9">BER2</strain>
    </source>
</reference>
<keyword evidence="4" id="KW-0223">Dioxygenase</keyword>
<keyword evidence="2" id="KW-0479">Metal-binding</keyword>
<comment type="caution">
    <text evidence="8">The sequence shown here is derived from an EMBL/GenBank/DDBJ whole genome shotgun (WGS) entry which is preliminary data.</text>
</comment>
<organism evidence="8 9">
    <name type="scientific">Bdellovibrio bacteriovorus</name>
    <dbReference type="NCBI Taxonomy" id="959"/>
    <lineage>
        <taxon>Bacteria</taxon>
        <taxon>Pseudomonadati</taxon>
        <taxon>Bdellovibrionota</taxon>
        <taxon>Bdellovibrionia</taxon>
        <taxon>Bdellovibrionales</taxon>
        <taxon>Pseudobdellovibrionaceae</taxon>
        <taxon>Bdellovibrio</taxon>
    </lineage>
</organism>
<dbReference type="Proteomes" id="UP000075391">
    <property type="component" value="Unassembled WGS sequence"/>
</dbReference>
<evidence type="ECO:0000313" key="9">
    <source>
        <dbReference type="Proteomes" id="UP000075391"/>
    </source>
</evidence>
<evidence type="ECO:0000256" key="2">
    <source>
        <dbReference type="ARBA" id="ARBA00022723"/>
    </source>
</evidence>
<dbReference type="InterPro" id="IPR044862">
    <property type="entry name" value="Pro_4_hyd_alph_FE2OG_OXY"/>
</dbReference>
<keyword evidence="6" id="KW-0408">Iron</keyword>
<proteinExistence type="predicted"/>
<dbReference type="SMART" id="SM00702">
    <property type="entry name" value="P4Hc"/>
    <property type="match status" value="1"/>
</dbReference>
<evidence type="ECO:0000256" key="4">
    <source>
        <dbReference type="ARBA" id="ARBA00022964"/>
    </source>
</evidence>